<feature type="compositionally biased region" description="Basic and acidic residues" evidence="1">
    <location>
        <begin position="132"/>
        <end position="147"/>
    </location>
</feature>
<feature type="region of interest" description="Disordered" evidence="1">
    <location>
        <begin position="8"/>
        <end position="35"/>
    </location>
</feature>
<organism evidence="2 3">
    <name type="scientific">Aphis craccivora</name>
    <name type="common">Cowpea aphid</name>
    <dbReference type="NCBI Taxonomy" id="307492"/>
    <lineage>
        <taxon>Eukaryota</taxon>
        <taxon>Metazoa</taxon>
        <taxon>Ecdysozoa</taxon>
        <taxon>Arthropoda</taxon>
        <taxon>Hexapoda</taxon>
        <taxon>Insecta</taxon>
        <taxon>Pterygota</taxon>
        <taxon>Neoptera</taxon>
        <taxon>Paraneoptera</taxon>
        <taxon>Hemiptera</taxon>
        <taxon>Sternorrhyncha</taxon>
        <taxon>Aphidomorpha</taxon>
        <taxon>Aphidoidea</taxon>
        <taxon>Aphididae</taxon>
        <taxon>Aphidini</taxon>
        <taxon>Aphis</taxon>
        <taxon>Aphis</taxon>
    </lineage>
</organism>
<dbReference type="AlphaFoldDB" id="A0A6G0Z733"/>
<sequence length="394" mass="44309">MCVCAPERQECGGQRKGPETISGTRSPRTPPRRSNGVVGALHAVVGTPYRLQTSARAHTHTHKRMHEMTVRRRGETMMTVVTLFIGPVLGMSADKNQTVRARPDRVPRSPADDDRARVSVCVKSSRNHHRRSEYEKDQDSSAAAVDHHREENISLRLPHTSLFRPTFFRAPVYCRSNALHRRYDDNGRCTIYESAGRRRWQTSGVAVAGKRGERERDGVGRRHTQGDPPIYMRRCTTHKHSVCLFLRRVCVYTRLRCKSMPGLGSQSRETRGARRHTMVRASWILLQRERWKTLYYIVVVVVVVVCANDGQGGGGDVGGRKEKKSHFQGNTRAPLNSFAARDEKTAGLRAVSAALLFVQRGSITQVVTRDGIELIPQKPYTNTHDNTTNVIAGE</sequence>
<dbReference type="Proteomes" id="UP000478052">
    <property type="component" value="Unassembled WGS sequence"/>
</dbReference>
<keyword evidence="3" id="KW-1185">Reference proteome</keyword>
<reference evidence="2 3" key="1">
    <citation type="submission" date="2019-08" db="EMBL/GenBank/DDBJ databases">
        <title>Whole genome of Aphis craccivora.</title>
        <authorList>
            <person name="Voronova N.V."/>
            <person name="Shulinski R.S."/>
            <person name="Bandarenka Y.V."/>
            <person name="Zhorov D.G."/>
            <person name="Warner D."/>
        </authorList>
    </citation>
    <scope>NUCLEOTIDE SEQUENCE [LARGE SCALE GENOMIC DNA]</scope>
    <source>
        <strain evidence="2">180601</strain>
        <tissue evidence="2">Whole Body</tissue>
    </source>
</reference>
<gene>
    <name evidence="2" type="ORF">FWK35_00020943</name>
</gene>
<protein>
    <submittedName>
        <fullName evidence="2">Uncharacterized protein</fullName>
    </submittedName>
</protein>
<accession>A0A6G0Z733</accession>
<evidence type="ECO:0000256" key="1">
    <source>
        <dbReference type="SAM" id="MobiDB-lite"/>
    </source>
</evidence>
<feature type="region of interest" description="Disordered" evidence="1">
    <location>
        <begin position="203"/>
        <end position="225"/>
    </location>
</feature>
<name>A0A6G0Z733_APHCR</name>
<evidence type="ECO:0000313" key="2">
    <source>
        <dbReference type="EMBL" id="KAF0766550.1"/>
    </source>
</evidence>
<feature type="compositionally biased region" description="Basic and acidic residues" evidence="1">
    <location>
        <begin position="210"/>
        <end position="220"/>
    </location>
</feature>
<feature type="region of interest" description="Disordered" evidence="1">
    <location>
        <begin position="122"/>
        <end position="147"/>
    </location>
</feature>
<dbReference type="EMBL" id="VUJU01001164">
    <property type="protein sequence ID" value="KAF0766550.1"/>
    <property type="molecule type" value="Genomic_DNA"/>
</dbReference>
<comment type="caution">
    <text evidence="2">The sequence shown here is derived from an EMBL/GenBank/DDBJ whole genome shotgun (WGS) entry which is preliminary data.</text>
</comment>
<evidence type="ECO:0000313" key="3">
    <source>
        <dbReference type="Proteomes" id="UP000478052"/>
    </source>
</evidence>
<proteinExistence type="predicted"/>